<gene>
    <name evidence="4" type="primary">pyrI</name>
    <name evidence="7" type="ORF">A2898_01195</name>
</gene>
<dbReference type="Proteomes" id="UP000179164">
    <property type="component" value="Unassembled WGS sequence"/>
</dbReference>
<evidence type="ECO:0000256" key="1">
    <source>
        <dbReference type="ARBA" id="ARBA00022723"/>
    </source>
</evidence>
<dbReference type="GO" id="GO:0016740">
    <property type="term" value="F:transferase activity"/>
    <property type="evidence" value="ECO:0007669"/>
    <property type="project" value="UniProtKB-KW"/>
</dbReference>
<dbReference type="InterPro" id="IPR020545">
    <property type="entry name" value="Asp_carbamoyltransf_reg_N"/>
</dbReference>
<feature type="domain" description="Aspartate carbamoyltransferase regulatory subunit N-terminal" evidence="5">
    <location>
        <begin position="5"/>
        <end position="95"/>
    </location>
</feature>
<feature type="domain" description="Aspartate carbamoyltransferase regulatory subunit C-terminal" evidence="6">
    <location>
        <begin position="100"/>
        <end position="144"/>
    </location>
</feature>
<dbReference type="SUPFAM" id="SSF54893">
    <property type="entry name" value="Aspartate carbamoyltransferase, Regulatory-chain, N-terminal domain"/>
    <property type="match status" value="1"/>
</dbReference>
<dbReference type="GO" id="GO:0006207">
    <property type="term" value="P:'de novo' pyrimidine nucleobase biosynthetic process"/>
    <property type="evidence" value="ECO:0007669"/>
    <property type="project" value="InterPro"/>
</dbReference>
<dbReference type="InterPro" id="IPR036792">
    <property type="entry name" value="Asp_carbatrfase_reg_C_sf"/>
</dbReference>
<dbReference type="GO" id="GO:0046872">
    <property type="term" value="F:metal ion binding"/>
    <property type="evidence" value="ECO:0007669"/>
    <property type="project" value="UniProtKB-KW"/>
</dbReference>
<reference evidence="7 8" key="1">
    <citation type="journal article" date="2016" name="Nat. Commun.">
        <title>Thousands of microbial genomes shed light on interconnected biogeochemical processes in an aquifer system.</title>
        <authorList>
            <person name="Anantharaman K."/>
            <person name="Brown C.T."/>
            <person name="Hug L.A."/>
            <person name="Sharon I."/>
            <person name="Castelle C.J."/>
            <person name="Probst A.J."/>
            <person name="Thomas B.C."/>
            <person name="Singh A."/>
            <person name="Wilkins M.J."/>
            <person name="Karaoz U."/>
            <person name="Brodie E.L."/>
            <person name="Williams K.H."/>
            <person name="Hubbard S.S."/>
            <person name="Banfield J.F."/>
        </authorList>
    </citation>
    <scope>NUCLEOTIDE SEQUENCE [LARGE SCALE GENOMIC DNA]</scope>
</reference>
<evidence type="ECO:0000313" key="7">
    <source>
        <dbReference type="EMBL" id="OGY84698.1"/>
    </source>
</evidence>
<dbReference type="HAMAP" id="MF_00002">
    <property type="entry name" value="Asp_carb_tr_reg"/>
    <property type="match status" value="1"/>
</dbReference>
<keyword evidence="1 4" id="KW-0479">Metal-binding</keyword>
<dbReference type="Gene3D" id="3.30.70.140">
    <property type="entry name" value="Aspartate carbamoyltransferase regulatory subunit, N-terminal domain"/>
    <property type="match status" value="1"/>
</dbReference>
<dbReference type="Pfam" id="PF02748">
    <property type="entry name" value="PyrI_C"/>
    <property type="match status" value="1"/>
</dbReference>
<keyword evidence="3 4" id="KW-0665">Pyrimidine biosynthesis</keyword>
<comment type="caution">
    <text evidence="7">The sequence shown here is derived from an EMBL/GenBank/DDBJ whole genome shotgun (WGS) entry which is preliminary data.</text>
</comment>
<dbReference type="Gene3D" id="2.30.30.20">
    <property type="entry name" value="Aspartate carbamoyltransferase regulatory subunit, C-terminal domain"/>
    <property type="match status" value="1"/>
</dbReference>
<comment type="subunit">
    <text evidence="4">Contains catalytic and regulatory chains.</text>
</comment>
<keyword evidence="2 4" id="KW-0862">Zinc</keyword>
<comment type="function">
    <text evidence="4">Involved in allosteric regulation of aspartate carbamoyltransferase.</text>
</comment>
<dbReference type="PANTHER" id="PTHR35805:SF1">
    <property type="entry name" value="ASPARTATE CARBAMOYLTRANSFERASE REGULATORY CHAIN"/>
    <property type="match status" value="1"/>
</dbReference>
<dbReference type="AlphaFoldDB" id="A0A1G2B667"/>
<dbReference type="PANTHER" id="PTHR35805">
    <property type="entry name" value="ASPARTATE CARBAMOYLTRANSFERASE REGULATORY CHAIN"/>
    <property type="match status" value="1"/>
</dbReference>
<accession>A0A1G2B667</accession>
<dbReference type="InterPro" id="IPR036793">
    <property type="entry name" value="Asp_carbatrfase_reg_N_sf"/>
</dbReference>
<name>A0A1G2B667_9BACT</name>
<dbReference type="InterPro" id="IPR002801">
    <property type="entry name" value="Asp_carbamoylTrfase_reg"/>
</dbReference>
<feature type="binding site" evidence="4">
    <location>
        <position position="137"/>
    </location>
    <ligand>
        <name>Zn(2+)</name>
        <dbReference type="ChEBI" id="CHEBI:29105"/>
    </ligand>
</feature>
<feature type="binding site" evidence="4">
    <location>
        <position position="106"/>
    </location>
    <ligand>
        <name>Zn(2+)</name>
        <dbReference type="ChEBI" id="CHEBI:29105"/>
    </ligand>
</feature>
<comment type="cofactor">
    <cofactor evidence="4">
        <name>Zn(2+)</name>
        <dbReference type="ChEBI" id="CHEBI:29105"/>
    </cofactor>
    <text evidence="4">Binds 1 zinc ion per subunit.</text>
</comment>
<dbReference type="NCBIfam" id="TIGR00240">
    <property type="entry name" value="ATCase_reg"/>
    <property type="match status" value="1"/>
</dbReference>
<evidence type="ECO:0000259" key="5">
    <source>
        <dbReference type="Pfam" id="PF01948"/>
    </source>
</evidence>
<evidence type="ECO:0000256" key="2">
    <source>
        <dbReference type="ARBA" id="ARBA00022833"/>
    </source>
</evidence>
<evidence type="ECO:0000256" key="3">
    <source>
        <dbReference type="ARBA" id="ARBA00022975"/>
    </source>
</evidence>
<dbReference type="Pfam" id="PF01948">
    <property type="entry name" value="PyrI"/>
    <property type="match status" value="1"/>
</dbReference>
<evidence type="ECO:0000256" key="4">
    <source>
        <dbReference type="HAMAP-Rule" id="MF_00002"/>
    </source>
</evidence>
<comment type="similarity">
    <text evidence="4">Belongs to the PyrI family.</text>
</comment>
<protein>
    <recommendedName>
        <fullName evidence="4">Aspartate carbamoyltransferase regulatory chain</fullName>
    </recommendedName>
</protein>
<dbReference type="InterPro" id="IPR020542">
    <property type="entry name" value="Asp_carbamoyltrfase_reg_C"/>
</dbReference>
<evidence type="ECO:0000313" key="8">
    <source>
        <dbReference type="Proteomes" id="UP000179164"/>
    </source>
</evidence>
<keyword evidence="7" id="KW-0808">Transferase</keyword>
<feature type="binding site" evidence="4">
    <location>
        <position position="111"/>
    </location>
    <ligand>
        <name>Zn(2+)</name>
        <dbReference type="ChEBI" id="CHEBI:29105"/>
    </ligand>
</feature>
<organism evidence="7 8">
    <name type="scientific">Candidatus Kerfeldbacteria bacterium RIFCSPLOWO2_01_FULL_48_11</name>
    <dbReference type="NCBI Taxonomy" id="1798543"/>
    <lineage>
        <taxon>Bacteria</taxon>
        <taxon>Candidatus Kerfeldiibacteriota</taxon>
    </lineage>
</organism>
<dbReference type="EMBL" id="MHKE01000005">
    <property type="protein sequence ID" value="OGY84698.1"/>
    <property type="molecule type" value="Genomic_DNA"/>
</dbReference>
<evidence type="ECO:0000259" key="6">
    <source>
        <dbReference type="Pfam" id="PF02748"/>
    </source>
</evidence>
<dbReference type="GO" id="GO:0009347">
    <property type="term" value="C:aspartate carbamoyltransferase complex"/>
    <property type="evidence" value="ECO:0007669"/>
    <property type="project" value="InterPro"/>
</dbReference>
<dbReference type="STRING" id="1798543.A2898_01195"/>
<dbReference type="GO" id="GO:0006221">
    <property type="term" value="P:pyrimidine nucleotide biosynthetic process"/>
    <property type="evidence" value="ECO:0007669"/>
    <property type="project" value="UniProtKB-UniRule"/>
</dbReference>
<proteinExistence type="inferred from homology"/>
<dbReference type="SUPFAM" id="SSF57825">
    <property type="entry name" value="Aspartate carbamoyltransferase, Regulatory-chain, C-terminal domain"/>
    <property type="match status" value="1"/>
</dbReference>
<feature type="binding site" evidence="4">
    <location>
        <position position="134"/>
    </location>
    <ligand>
        <name>Zn(2+)</name>
        <dbReference type="ChEBI" id="CHEBI:29105"/>
    </ligand>
</feature>
<sequence length="149" mass="17015">MRAFRVYAIKQGTVIDHIPEGKGVEIIELLSLRKWKKVVTLGMGFTSRKLGAKDIVKIEEKELNQDEANKIALIAPTATINIIRNFKLVRKTQVKVPRVIEGIVKCANPACITNHDHVRTRFYLEKAKPLLVLCHYCERYFDESALTLL</sequence>